<dbReference type="InterPro" id="IPR040256">
    <property type="entry name" value="At4g02000-like"/>
</dbReference>
<gene>
    <name evidence="2" type="ORF">L1049_016070</name>
</gene>
<evidence type="ECO:0000259" key="1">
    <source>
        <dbReference type="Pfam" id="PF14111"/>
    </source>
</evidence>
<protein>
    <recommendedName>
        <fullName evidence="1">DUF4283 domain-containing protein</fullName>
    </recommendedName>
</protein>
<evidence type="ECO:0000313" key="3">
    <source>
        <dbReference type="Proteomes" id="UP001415857"/>
    </source>
</evidence>
<dbReference type="AlphaFoldDB" id="A0AAP0X6J2"/>
<sequence length="248" mass="28181">MQNLQGNRGRLTRQGWLTGVNMATVYNQCTRLSKCLLGSFVDHRSFTAAYIQEKISTIWHTREIVRVEKMDDLFIFIFEDTDDCPDILINNPCAIEGAFLVLQEWVPNLTPPNVHFTKTRIWLQIHGLPFELLRKEVAEELGAYAGHSSNHCGLSDNQVAAMVDQKLRSLQCFDGQVTMVTENLPMYARDLIAFSNDRRQQNTRIYCLPDDLDYWAPNSSSENGSILSGSGTSQEWDFVEPAFVPEVA</sequence>
<accession>A0AAP0X6J2</accession>
<keyword evidence="3" id="KW-1185">Reference proteome</keyword>
<dbReference type="InterPro" id="IPR025558">
    <property type="entry name" value="DUF4283"/>
</dbReference>
<comment type="caution">
    <text evidence="2">The sequence shown here is derived from an EMBL/GenBank/DDBJ whole genome shotgun (WGS) entry which is preliminary data.</text>
</comment>
<name>A0AAP0X6J2_LIQFO</name>
<reference evidence="2 3" key="1">
    <citation type="journal article" date="2024" name="Plant J.">
        <title>Genome sequences and population genomics reveal climatic adaptation and genomic divergence between two closely related sweetgum species.</title>
        <authorList>
            <person name="Xu W.Q."/>
            <person name="Ren C.Q."/>
            <person name="Zhang X.Y."/>
            <person name="Comes H.P."/>
            <person name="Liu X.H."/>
            <person name="Li Y.G."/>
            <person name="Kettle C.J."/>
            <person name="Jalonen R."/>
            <person name="Gaisberger H."/>
            <person name="Ma Y.Z."/>
            <person name="Qiu Y.X."/>
        </authorList>
    </citation>
    <scope>NUCLEOTIDE SEQUENCE [LARGE SCALE GENOMIC DNA]</scope>
    <source>
        <strain evidence="2">Hangzhou</strain>
    </source>
</reference>
<feature type="domain" description="DUF4283" evidence="1">
    <location>
        <begin position="30"/>
        <end position="111"/>
    </location>
</feature>
<dbReference type="Proteomes" id="UP001415857">
    <property type="component" value="Unassembled WGS sequence"/>
</dbReference>
<dbReference type="Pfam" id="PF14111">
    <property type="entry name" value="DUF4283"/>
    <property type="match status" value="1"/>
</dbReference>
<dbReference type="PANTHER" id="PTHR31286:SF167">
    <property type="entry name" value="OS09G0268800 PROTEIN"/>
    <property type="match status" value="1"/>
</dbReference>
<organism evidence="2 3">
    <name type="scientific">Liquidambar formosana</name>
    <name type="common">Formosan gum</name>
    <dbReference type="NCBI Taxonomy" id="63359"/>
    <lineage>
        <taxon>Eukaryota</taxon>
        <taxon>Viridiplantae</taxon>
        <taxon>Streptophyta</taxon>
        <taxon>Embryophyta</taxon>
        <taxon>Tracheophyta</taxon>
        <taxon>Spermatophyta</taxon>
        <taxon>Magnoliopsida</taxon>
        <taxon>eudicotyledons</taxon>
        <taxon>Gunneridae</taxon>
        <taxon>Pentapetalae</taxon>
        <taxon>Saxifragales</taxon>
        <taxon>Altingiaceae</taxon>
        <taxon>Liquidambar</taxon>
    </lineage>
</organism>
<proteinExistence type="predicted"/>
<evidence type="ECO:0000313" key="2">
    <source>
        <dbReference type="EMBL" id="KAK9287633.1"/>
    </source>
</evidence>
<dbReference type="EMBL" id="JBBPBK010000003">
    <property type="protein sequence ID" value="KAK9287633.1"/>
    <property type="molecule type" value="Genomic_DNA"/>
</dbReference>
<dbReference type="PANTHER" id="PTHR31286">
    <property type="entry name" value="GLYCINE-RICH CELL WALL STRUCTURAL PROTEIN 1.8-LIKE"/>
    <property type="match status" value="1"/>
</dbReference>